<dbReference type="Pfam" id="PF04964">
    <property type="entry name" value="Flp_Fap"/>
    <property type="match status" value="1"/>
</dbReference>
<proteinExistence type="predicted"/>
<feature type="transmembrane region" description="Helical" evidence="1">
    <location>
        <begin position="12"/>
        <end position="32"/>
    </location>
</feature>
<sequence>MDTLKRLIRDRSAATAIEYGLIAAIISVSLLLGMEQIQAALTAIFELLTTTFQNAMS</sequence>
<evidence type="ECO:0000313" key="3">
    <source>
        <dbReference type="Proteomes" id="UP000744980"/>
    </source>
</evidence>
<keyword evidence="3" id="KW-1185">Reference proteome</keyword>
<dbReference type="AlphaFoldDB" id="A0AAW4FVB2"/>
<evidence type="ECO:0000313" key="2">
    <source>
        <dbReference type="EMBL" id="MBM3095259.1"/>
    </source>
</evidence>
<dbReference type="InterPro" id="IPR007047">
    <property type="entry name" value="Flp_Fap"/>
</dbReference>
<gene>
    <name evidence="2" type="ORF">GFB56_31545</name>
</gene>
<reference evidence="2 3" key="1">
    <citation type="submission" date="2020-01" db="EMBL/GenBank/DDBJ databases">
        <title>Draft genome assembly of Ensifer adhaerens T173.</title>
        <authorList>
            <person name="Craig J.E."/>
            <person name="Stinchcombe J.R."/>
        </authorList>
    </citation>
    <scope>NUCLEOTIDE SEQUENCE [LARGE SCALE GENOMIC DNA]</scope>
    <source>
        <strain evidence="2 3">T173</strain>
    </source>
</reference>
<keyword evidence="1" id="KW-1133">Transmembrane helix</keyword>
<dbReference type="Proteomes" id="UP000744980">
    <property type="component" value="Unassembled WGS sequence"/>
</dbReference>
<comment type="caution">
    <text evidence="2">The sequence shown here is derived from an EMBL/GenBank/DDBJ whole genome shotgun (WGS) entry which is preliminary data.</text>
</comment>
<protein>
    <submittedName>
        <fullName evidence="2">Flp family type IVb pilin</fullName>
    </submittedName>
</protein>
<accession>A0AAW4FVB2</accession>
<keyword evidence="1" id="KW-0812">Transmembrane</keyword>
<evidence type="ECO:0000256" key="1">
    <source>
        <dbReference type="SAM" id="Phobius"/>
    </source>
</evidence>
<keyword evidence="1" id="KW-0472">Membrane</keyword>
<name>A0AAW4FVB2_9HYPH</name>
<dbReference type="EMBL" id="WXFA01000041">
    <property type="protein sequence ID" value="MBM3095259.1"/>
    <property type="molecule type" value="Genomic_DNA"/>
</dbReference>
<dbReference type="RefSeq" id="WP_063963353.1">
    <property type="nucleotide sequence ID" value="NZ_CP083370.1"/>
</dbReference>
<organism evidence="2 3">
    <name type="scientific">Ensifer canadensis</name>
    <dbReference type="NCBI Taxonomy" id="555315"/>
    <lineage>
        <taxon>Bacteria</taxon>
        <taxon>Pseudomonadati</taxon>
        <taxon>Pseudomonadota</taxon>
        <taxon>Alphaproteobacteria</taxon>
        <taxon>Hyphomicrobiales</taxon>
        <taxon>Rhizobiaceae</taxon>
        <taxon>Sinorhizobium/Ensifer group</taxon>
        <taxon>Ensifer</taxon>
    </lineage>
</organism>